<keyword evidence="2" id="KW-0805">Transcription regulation</keyword>
<keyword evidence="3" id="KW-0238">DNA-binding</keyword>
<dbReference type="Gene3D" id="3.40.190.290">
    <property type="match status" value="1"/>
</dbReference>
<dbReference type="PROSITE" id="PS50931">
    <property type="entry name" value="HTH_LYSR"/>
    <property type="match status" value="1"/>
</dbReference>
<dbReference type="CDD" id="cd08472">
    <property type="entry name" value="PBP2_CrgA_like_3"/>
    <property type="match status" value="1"/>
</dbReference>
<evidence type="ECO:0000256" key="4">
    <source>
        <dbReference type="ARBA" id="ARBA00023163"/>
    </source>
</evidence>
<comment type="similarity">
    <text evidence="1">Belongs to the LysR transcriptional regulatory family.</text>
</comment>
<name>A0ABV2CPF5_9RHOO</name>
<reference evidence="6 7" key="1">
    <citation type="submission" date="2024-07" db="EMBL/GenBank/DDBJ databases">
        <title>Uliginosibacterium paludis KCTC:42655.</title>
        <authorList>
            <person name="Kim M.K."/>
        </authorList>
    </citation>
    <scope>NUCLEOTIDE SEQUENCE [LARGE SCALE GENOMIC DNA]</scope>
    <source>
        <strain evidence="6 7">KCTC 42655</strain>
    </source>
</reference>
<dbReference type="SUPFAM" id="SSF53850">
    <property type="entry name" value="Periplasmic binding protein-like II"/>
    <property type="match status" value="1"/>
</dbReference>
<dbReference type="Pfam" id="PF00126">
    <property type="entry name" value="HTH_1"/>
    <property type="match status" value="1"/>
</dbReference>
<evidence type="ECO:0000259" key="5">
    <source>
        <dbReference type="PROSITE" id="PS50931"/>
    </source>
</evidence>
<sequence>MDRFQAMQVFTRVVDANSFSAAADSLGLPRATVTTTIQSLEKRLKVRLLNRTTRRLSLTPDGAAYYERCVRILDELEDTEASFIDAERGPRGRLRIDVPPVIGRQILIPNLCEFHQRYPDLEIVIGMTDRPVDMVREAVDCVIRIGELRDSSLIARRIGTFRSVVCAAPAYIERHGIPTSIEDLLEHHQAVHYFSSRTGRNIDWDFLVDGETTEIKMRGVVSVNDGDAYVACGVQGFGLIQPARFMVFRELQRGDLIEVLPHLQSAPMPISVLYQHNRHLSPKVRVFADWAAELFAGCPLSSGCQLGSETSCASLKTPAGSNTLRSLAEAHNFAESLLQAPDTLPAHAPAGGL</sequence>
<dbReference type="PANTHER" id="PTHR30537:SF72">
    <property type="entry name" value="LYSR FAMILY TRANSCRIPTIONAL REGULATOR"/>
    <property type="match status" value="1"/>
</dbReference>
<dbReference type="EMBL" id="JBEWLZ010000003">
    <property type="protein sequence ID" value="MET1489698.1"/>
    <property type="molecule type" value="Genomic_DNA"/>
</dbReference>
<accession>A0ABV2CPF5</accession>
<evidence type="ECO:0000256" key="2">
    <source>
        <dbReference type="ARBA" id="ARBA00023015"/>
    </source>
</evidence>
<evidence type="ECO:0000313" key="6">
    <source>
        <dbReference type="EMBL" id="MET1489698.1"/>
    </source>
</evidence>
<dbReference type="RefSeq" id="WP_345925042.1">
    <property type="nucleotide sequence ID" value="NZ_JBDIVF010000002.1"/>
</dbReference>
<dbReference type="InterPro" id="IPR005119">
    <property type="entry name" value="LysR_subst-bd"/>
</dbReference>
<feature type="domain" description="HTH lysR-type" evidence="5">
    <location>
        <begin position="1"/>
        <end position="59"/>
    </location>
</feature>
<proteinExistence type="inferred from homology"/>
<dbReference type="Pfam" id="PF03466">
    <property type="entry name" value="LysR_substrate"/>
    <property type="match status" value="1"/>
</dbReference>
<dbReference type="InterPro" id="IPR036388">
    <property type="entry name" value="WH-like_DNA-bd_sf"/>
</dbReference>
<dbReference type="InterPro" id="IPR058163">
    <property type="entry name" value="LysR-type_TF_proteobact-type"/>
</dbReference>
<dbReference type="InterPro" id="IPR036390">
    <property type="entry name" value="WH_DNA-bd_sf"/>
</dbReference>
<organism evidence="6 7">
    <name type="scientific">Uliginosibacterium paludis</name>
    <dbReference type="NCBI Taxonomy" id="1615952"/>
    <lineage>
        <taxon>Bacteria</taxon>
        <taxon>Pseudomonadati</taxon>
        <taxon>Pseudomonadota</taxon>
        <taxon>Betaproteobacteria</taxon>
        <taxon>Rhodocyclales</taxon>
        <taxon>Zoogloeaceae</taxon>
        <taxon>Uliginosibacterium</taxon>
    </lineage>
</organism>
<keyword evidence="4" id="KW-0804">Transcription</keyword>
<gene>
    <name evidence="6" type="ORF">ABVT11_07650</name>
</gene>
<dbReference type="PANTHER" id="PTHR30537">
    <property type="entry name" value="HTH-TYPE TRANSCRIPTIONAL REGULATOR"/>
    <property type="match status" value="1"/>
</dbReference>
<dbReference type="Proteomes" id="UP001548590">
    <property type="component" value="Unassembled WGS sequence"/>
</dbReference>
<keyword evidence="7" id="KW-1185">Reference proteome</keyword>
<dbReference type="InterPro" id="IPR000847">
    <property type="entry name" value="LysR_HTH_N"/>
</dbReference>
<evidence type="ECO:0000313" key="7">
    <source>
        <dbReference type="Proteomes" id="UP001548590"/>
    </source>
</evidence>
<evidence type="ECO:0000256" key="1">
    <source>
        <dbReference type="ARBA" id="ARBA00009437"/>
    </source>
</evidence>
<evidence type="ECO:0000256" key="3">
    <source>
        <dbReference type="ARBA" id="ARBA00023125"/>
    </source>
</evidence>
<comment type="caution">
    <text evidence="6">The sequence shown here is derived from an EMBL/GenBank/DDBJ whole genome shotgun (WGS) entry which is preliminary data.</text>
</comment>
<dbReference type="Gene3D" id="1.10.10.10">
    <property type="entry name" value="Winged helix-like DNA-binding domain superfamily/Winged helix DNA-binding domain"/>
    <property type="match status" value="1"/>
</dbReference>
<dbReference type="SUPFAM" id="SSF46785">
    <property type="entry name" value="Winged helix' DNA-binding domain"/>
    <property type="match status" value="1"/>
</dbReference>
<protein>
    <submittedName>
        <fullName evidence="6">LysR family transcriptional regulator</fullName>
    </submittedName>
</protein>